<sequence length="113" mass="11918">MIKLLILGVAATTAVSASAQTTVLDGGMGAPNYSTYRTSIESLNAAPSSETPTMRAAKLARANALKAEAETLLRQDGGTFTPQHIAYIRGKACDILGHSRVEMGSLVPRRRCV</sequence>
<evidence type="ECO:0000313" key="2">
    <source>
        <dbReference type="EMBL" id="GHH20994.1"/>
    </source>
</evidence>
<gene>
    <name evidence="2" type="ORF">GCM10008023_29560</name>
</gene>
<protein>
    <recommendedName>
        <fullName evidence="4">DUF4168 domain-containing protein</fullName>
    </recommendedName>
</protein>
<dbReference type="RefSeq" id="WP_189676871.1">
    <property type="nucleotide sequence ID" value="NZ_BNAQ01000004.1"/>
</dbReference>
<organism evidence="2 3">
    <name type="scientific">Sphingomonas glacialis</name>
    <dbReference type="NCBI Taxonomy" id="658225"/>
    <lineage>
        <taxon>Bacteria</taxon>
        <taxon>Pseudomonadati</taxon>
        <taxon>Pseudomonadota</taxon>
        <taxon>Alphaproteobacteria</taxon>
        <taxon>Sphingomonadales</taxon>
        <taxon>Sphingomonadaceae</taxon>
        <taxon>Sphingomonas</taxon>
    </lineage>
</organism>
<keyword evidence="3" id="KW-1185">Reference proteome</keyword>
<feature type="signal peptide" evidence="1">
    <location>
        <begin position="1"/>
        <end position="19"/>
    </location>
</feature>
<accession>A0ABQ3LQA2</accession>
<name>A0ABQ3LQA2_9SPHN</name>
<reference evidence="3" key="1">
    <citation type="journal article" date="2019" name="Int. J. Syst. Evol. Microbiol.">
        <title>The Global Catalogue of Microorganisms (GCM) 10K type strain sequencing project: providing services to taxonomists for standard genome sequencing and annotation.</title>
        <authorList>
            <consortium name="The Broad Institute Genomics Platform"/>
            <consortium name="The Broad Institute Genome Sequencing Center for Infectious Disease"/>
            <person name="Wu L."/>
            <person name="Ma J."/>
        </authorList>
    </citation>
    <scope>NUCLEOTIDE SEQUENCE [LARGE SCALE GENOMIC DNA]</scope>
    <source>
        <strain evidence="3">CGMCC 1.8957</strain>
    </source>
</reference>
<dbReference type="Proteomes" id="UP000652430">
    <property type="component" value="Unassembled WGS sequence"/>
</dbReference>
<feature type="chain" id="PRO_5047086153" description="DUF4168 domain-containing protein" evidence="1">
    <location>
        <begin position="20"/>
        <end position="113"/>
    </location>
</feature>
<evidence type="ECO:0008006" key="4">
    <source>
        <dbReference type="Google" id="ProtNLM"/>
    </source>
</evidence>
<evidence type="ECO:0000313" key="3">
    <source>
        <dbReference type="Proteomes" id="UP000652430"/>
    </source>
</evidence>
<proteinExistence type="predicted"/>
<comment type="caution">
    <text evidence="2">The sequence shown here is derived from an EMBL/GenBank/DDBJ whole genome shotgun (WGS) entry which is preliminary data.</text>
</comment>
<dbReference type="EMBL" id="BNAQ01000004">
    <property type="protein sequence ID" value="GHH20994.1"/>
    <property type="molecule type" value="Genomic_DNA"/>
</dbReference>
<keyword evidence="1" id="KW-0732">Signal</keyword>
<evidence type="ECO:0000256" key="1">
    <source>
        <dbReference type="SAM" id="SignalP"/>
    </source>
</evidence>